<dbReference type="AlphaFoldDB" id="A0A9Y1BJC1"/>
<protein>
    <recommendedName>
        <fullName evidence="2">Proteasome assembly chaperone 3</fullName>
    </recommendedName>
</protein>
<evidence type="ECO:0000313" key="1">
    <source>
        <dbReference type="EMBL" id="UJG39906.1"/>
    </source>
</evidence>
<organism evidence="1">
    <name type="scientific">Candidatus Heimdallarchaeum aukensis</name>
    <dbReference type="NCBI Taxonomy" id="2876573"/>
    <lineage>
        <taxon>Archaea</taxon>
        <taxon>Promethearchaeati</taxon>
        <taxon>Candidatus Heimdallarchaeota</taxon>
        <taxon>Candidatus Heimdallarchaeia (ex Rinke et al. 2021) (nom. nud.)</taxon>
        <taxon>Candidatus Heimdallarchaeales</taxon>
        <taxon>Candidatus Heimdallarchaeaceae</taxon>
        <taxon>Candidatus Heimdallarchaeum</taxon>
    </lineage>
</organism>
<dbReference type="EMBL" id="CP084166">
    <property type="protein sequence ID" value="UJG39906.1"/>
    <property type="molecule type" value="Genomic_DNA"/>
</dbReference>
<proteinExistence type="predicted"/>
<dbReference type="Proteomes" id="UP001201020">
    <property type="component" value="Chromosome"/>
</dbReference>
<evidence type="ECO:0008006" key="2">
    <source>
        <dbReference type="Google" id="ProtNLM"/>
    </source>
</evidence>
<accession>A0A9Y1BJC1</accession>
<gene>
    <name evidence="1" type="ORF">K9W45_08605</name>
</gene>
<name>A0A9Y1BJC1_9ARCH</name>
<reference evidence="1" key="1">
    <citation type="journal article" date="2022" name="Nat. Microbiol.">
        <title>Unique mobile elements and scalable gene flow at the prokaryote-eukaryote boundary revealed by circularized Asgard archaea genomes.</title>
        <authorList>
            <person name="Wu F."/>
            <person name="Speth D.R."/>
            <person name="Philosof A."/>
            <person name="Cremiere A."/>
            <person name="Narayanan A."/>
            <person name="Barco R.A."/>
            <person name="Connon S.A."/>
            <person name="Amend J.P."/>
            <person name="Antoshechkin I.A."/>
            <person name="Orphan V.J."/>
        </authorList>
    </citation>
    <scope>NUCLEOTIDE SEQUENCE</scope>
    <source>
        <strain evidence="1">PM71</strain>
    </source>
</reference>
<sequence>MKLEIVNKDVEIEDNLFFLTVIFFDNGISIFISEKSPKLGTIGLSYPPIDFSSSTSLLHGMKNEQFVRIIGERYSKITGKMVLVSLNIENINIFDDILSTLNEIIINREKINE</sequence>